<dbReference type="SMART" id="SM00220">
    <property type="entry name" value="S_TKc"/>
    <property type="match status" value="1"/>
</dbReference>
<keyword evidence="6" id="KW-0067">ATP-binding</keyword>
<dbReference type="EMBL" id="JAJJMB010010755">
    <property type="protein sequence ID" value="KAI3906634.1"/>
    <property type="molecule type" value="Genomic_DNA"/>
</dbReference>
<keyword evidence="4" id="KW-0547">Nucleotide-binding</keyword>
<dbReference type="Pfam" id="PF00069">
    <property type="entry name" value="Pkinase"/>
    <property type="match status" value="1"/>
</dbReference>
<keyword evidence="10" id="KW-1185">Reference proteome</keyword>
<evidence type="ECO:0000313" key="9">
    <source>
        <dbReference type="EMBL" id="KAI3906634.1"/>
    </source>
</evidence>
<comment type="caution">
    <text evidence="9">The sequence shown here is derived from an EMBL/GenBank/DDBJ whole genome shotgun (WGS) entry which is preliminary data.</text>
</comment>
<comment type="function">
    <text evidence="7">CIPK serine-threonine protein kinases interact with CBL proteins. Binding of a CBL protein to the regulatory NAF domain of CIPK protein lead to the activation of the kinase in a calcium-dependent manner.</text>
</comment>
<reference evidence="9" key="1">
    <citation type="submission" date="2022-04" db="EMBL/GenBank/DDBJ databases">
        <title>A functionally conserved STORR gene fusion in Papaver species that diverged 16.8 million years ago.</title>
        <authorList>
            <person name="Catania T."/>
        </authorList>
    </citation>
    <scope>NUCLEOTIDE SEQUENCE</scope>
    <source>
        <strain evidence="9">S-188037</strain>
    </source>
</reference>
<comment type="similarity">
    <text evidence="1">Belongs to the protein kinase superfamily. CAMK Ser/Thr protein kinase family. SNF1 subfamily.</text>
</comment>
<dbReference type="AlphaFoldDB" id="A0AAD4SI00"/>
<dbReference type="InterPro" id="IPR008271">
    <property type="entry name" value="Ser/Thr_kinase_AS"/>
</dbReference>
<dbReference type="PANTHER" id="PTHR24349">
    <property type="entry name" value="SERINE/THREONINE-PROTEIN KINASE"/>
    <property type="match status" value="1"/>
</dbReference>
<dbReference type="InterPro" id="IPR011009">
    <property type="entry name" value="Kinase-like_dom_sf"/>
</dbReference>
<dbReference type="SUPFAM" id="SSF56112">
    <property type="entry name" value="Protein kinase-like (PK-like)"/>
    <property type="match status" value="1"/>
</dbReference>
<keyword evidence="2" id="KW-0723">Serine/threonine-protein kinase</keyword>
<sequence>MDLEDGQNKQFLEGDDSETPREICDGKYLVGCEIGRGGFGIVYRCIDKETKQADACKCIQLEDDEIGDNDDGDDGVNDDIQEVYVMRNIRHPNIVGLKDVHVDKESMQIVMELCEGGNLYDRMAARGPFTERIAANIFKTVVQVIDELHRNGVMHRDMKPQNLLLVDENEDSVLKVSDFGLSVCFEPGEKFDEVVGDIHYLAPEIINKNYGPEADIWSAGVILYTMLSGYNPWSAHTYEDTGRLILKGELNLSTYPWPKISKSAKKLIRKVLVHDLSKRLTAQQILVHPWLQMNANK</sequence>
<name>A0AAD4SI00_9MAGN</name>
<dbReference type="PROSITE" id="PS50011">
    <property type="entry name" value="PROTEIN_KINASE_DOM"/>
    <property type="match status" value="1"/>
</dbReference>
<dbReference type="CDD" id="cd05117">
    <property type="entry name" value="STKc_CAMK"/>
    <property type="match status" value="1"/>
</dbReference>
<keyword evidence="5" id="KW-0418">Kinase</keyword>
<feature type="domain" description="Protein kinase" evidence="8">
    <location>
        <begin position="28"/>
        <end position="291"/>
    </location>
</feature>
<keyword evidence="3" id="KW-0808">Transferase</keyword>
<dbReference type="Gene3D" id="1.10.510.10">
    <property type="entry name" value="Transferase(Phosphotransferase) domain 1"/>
    <property type="match status" value="1"/>
</dbReference>
<evidence type="ECO:0000256" key="5">
    <source>
        <dbReference type="ARBA" id="ARBA00022777"/>
    </source>
</evidence>
<dbReference type="PROSITE" id="PS00108">
    <property type="entry name" value="PROTEIN_KINASE_ST"/>
    <property type="match status" value="1"/>
</dbReference>
<organism evidence="9 10">
    <name type="scientific">Papaver atlanticum</name>
    <dbReference type="NCBI Taxonomy" id="357466"/>
    <lineage>
        <taxon>Eukaryota</taxon>
        <taxon>Viridiplantae</taxon>
        <taxon>Streptophyta</taxon>
        <taxon>Embryophyta</taxon>
        <taxon>Tracheophyta</taxon>
        <taxon>Spermatophyta</taxon>
        <taxon>Magnoliopsida</taxon>
        <taxon>Ranunculales</taxon>
        <taxon>Papaveraceae</taxon>
        <taxon>Papaveroideae</taxon>
        <taxon>Papaver</taxon>
    </lineage>
</organism>
<proteinExistence type="inferred from homology"/>
<evidence type="ECO:0000256" key="4">
    <source>
        <dbReference type="ARBA" id="ARBA00022741"/>
    </source>
</evidence>
<dbReference type="InterPro" id="IPR050205">
    <property type="entry name" value="CDPK_Ser/Thr_kinases"/>
</dbReference>
<evidence type="ECO:0000256" key="3">
    <source>
        <dbReference type="ARBA" id="ARBA00022679"/>
    </source>
</evidence>
<evidence type="ECO:0000256" key="1">
    <source>
        <dbReference type="ARBA" id="ARBA00006234"/>
    </source>
</evidence>
<protein>
    <recommendedName>
        <fullName evidence="8">Protein kinase domain-containing protein</fullName>
    </recommendedName>
</protein>
<dbReference type="Proteomes" id="UP001202328">
    <property type="component" value="Unassembled WGS sequence"/>
</dbReference>
<accession>A0AAD4SI00</accession>
<evidence type="ECO:0000256" key="7">
    <source>
        <dbReference type="ARBA" id="ARBA00058225"/>
    </source>
</evidence>
<gene>
    <name evidence="9" type="ORF">MKW98_009542</name>
</gene>
<evidence type="ECO:0000256" key="2">
    <source>
        <dbReference type="ARBA" id="ARBA00022527"/>
    </source>
</evidence>
<dbReference type="GO" id="GO:0004674">
    <property type="term" value="F:protein serine/threonine kinase activity"/>
    <property type="evidence" value="ECO:0007669"/>
    <property type="project" value="UniProtKB-KW"/>
</dbReference>
<evidence type="ECO:0000259" key="8">
    <source>
        <dbReference type="PROSITE" id="PS50011"/>
    </source>
</evidence>
<dbReference type="FunFam" id="1.10.510.10:FF:000571">
    <property type="entry name" value="Maternal embryonic leucine zipper kinase"/>
    <property type="match status" value="1"/>
</dbReference>
<dbReference type="GO" id="GO:0005524">
    <property type="term" value="F:ATP binding"/>
    <property type="evidence" value="ECO:0007669"/>
    <property type="project" value="UniProtKB-KW"/>
</dbReference>
<evidence type="ECO:0000313" key="10">
    <source>
        <dbReference type="Proteomes" id="UP001202328"/>
    </source>
</evidence>
<evidence type="ECO:0000256" key="6">
    <source>
        <dbReference type="ARBA" id="ARBA00022840"/>
    </source>
</evidence>
<dbReference type="InterPro" id="IPR000719">
    <property type="entry name" value="Prot_kinase_dom"/>
</dbReference>